<dbReference type="PANTHER" id="PTHR33108">
    <property type="entry name" value="OS01G0745000 PROTEIN"/>
    <property type="match status" value="1"/>
</dbReference>
<organism evidence="1 2">
    <name type="scientific">Eucalyptus globulus</name>
    <name type="common">Tasmanian blue gum</name>
    <dbReference type="NCBI Taxonomy" id="34317"/>
    <lineage>
        <taxon>Eukaryota</taxon>
        <taxon>Viridiplantae</taxon>
        <taxon>Streptophyta</taxon>
        <taxon>Embryophyta</taxon>
        <taxon>Tracheophyta</taxon>
        <taxon>Spermatophyta</taxon>
        <taxon>Magnoliopsida</taxon>
        <taxon>eudicotyledons</taxon>
        <taxon>Gunneridae</taxon>
        <taxon>Pentapetalae</taxon>
        <taxon>rosids</taxon>
        <taxon>malvids</taxon>
        <taxon>Myrtales</taxon>
        <taxon>Myrtaceae</taxon>
        <taxon>Myrtoideae</taxon>
        <taxon>Eucalypteae</taxon>
        <taxon>Eucalyptus</taxon>
    </lineage>
</organism>
<dbReference type="PANTHER" id="PTHR33108:SF79">
    <property type="entry name" value="CASP-LIKE PROTEIN (DUF1677)"/>
    <property type="match status" value="1"/>
</dbReference>
<gene>
    <name evidence="1" type="ORF">ACJRO7_012338</name>
</gene>
<dbReference type="InterPro" id="IPR012876">
    <property type="entry name" value="DUF1677_pln"/>
</dbReference>
<protein>
    <submittedName>
        <fullName evidence="1">Uncharacterized protein</fullName>
    </submittedName>
</protein>
<proteinExistence type="predicted"/>
<reference evidence="1 2" key="1">
    <citation type="submission" date="2024-11" db="EMBL/GenBank/DDBJ databases">
        <title>Chromosome-level genome assembly of Eucalyptus globulus Labill. provides insights into its genome evolution.</title>
        <authorList>
            <person name="Li X."/>
        </authorList>
    </citation>
    <scope>NUCLEOTIDE SEQUENCE [LARGE SCALE GENOMIC DNA]</scope>
    <source>
        <strain evidence="1">CL2024</strain>
        <tissue evidence="1">Fresh tender leaves</tissue>
    </source>
</reference>
<dbReference type="Proteomes" id="UP001634007">
    <property type="component" value="Unassembled WGS sequence"/>
</dbReference>
<evidence type="ECO:0000313" key="2">
    <source>
        <dbReference type="Proteomes" id="UP001634007"/>
    </source>
</evidence>
<sequence length="142" mass="15740">METLQRTVSNIASELSKEAAYEANSEARLLPPIRMQTASCVREKFSGKKVCELCAEAVRVEMERNGGRNWEEALNAHMSACMWSNRIERAAIMKKSSSGGGLRAKSINPRDEGGPKKVAIARTLSCILAITRDTNYYRTTVN</sequence>
<name>A0ABD3LI71_EUCGL</name>
<dbReference type="AlphaFoldDB" id="A0ABD3LI71"/>
<comment type="caution">
    <text evidence="1">The sequence shown here is derived from an EMBL/GenBank/DDBJ whole genome shotgun (WGS) entry which is preliminary data.</text>
</comment>
<dbReference type="Pfam" id="PF07911">
    <property type="entry name" value="DUF1677"/>
    <property type="match status" value="1"/>
</dbReference>
<dbReference type="EMBL" id="JBJKBG010000002">
    <property type="protein sequence ID" value="KAL3751489.1"/>
    <property type="molecule type" value="Genomic_DNA"/>
</dbReference>
<keyword evidence="2" id="KW-1185">Reference proteome</keyword>
<accession>A0ABD3LI71</accession>
<evidence type="ECO:0000313" key="1">
    <source>
        <dbReference type="EMBL" id="KAL3751489.1"/>
    </source>
</evidence>